<sequence>MKKKAGKLTAEELAAKHQTALHTYVREVWGTIPDETEVKLRSLKAWGFDLIAGLREGEPAVFVADAADGREAGDVYEERGERFEVREVLRELPRGARLVVRVTHEERRGVARLYYRPGRGEETELFALPAAELLLAYFKKRGWGKLLEAFHSSGLTTEFIQSRGSSGKAWPYEALPPKMRRALREAADTIKKRAGAGRFTLVYFGKNKDGEDRYVVTWLLPTIQLLDASVAEHVEGLLAALD</sequence>
<dbReference type="InterPro" id="IPR005266">
    <property type="entry name" value="UPF0128"/>
</dbReference>
<organism evidence="1">
    <name type="scientific">Oceanithermus profundus</name>
    <dbReference type="NCBI Taxonomy" id="187137"/>
    <lineage>
        <taxon>Bacteria</taxon>
        <taxon>Thermotogati</taxon>
        <taxon>Deinococcota</taxon>
        <taxon>Deinococci</taxon>
        <taxon>Thermales</taxon>
        <taxon>Thermaceae</taxon>
        <taxon>Oceanithermus</taxon>
    </lineage>
</organism>
<name>A0A7C4ZHW5_9DEIN</name>
<protein>
    <submittedName>
        <fullName evidence="1">TIGR00703 family protein</fullName>
    </submittedName>
</protein>
<reference evidence="1" key="1">
    <citation type="journal article" date="2020" name="mSystems">
        <title>Genome- and Community-Level Interaction Insights into Carbon Utilization and Element Cycling Functions of Hydrothermarchaeota in Hydrothermal Sediment.</title>
        <authorList>
            <person name="Zhou Z."/>
            <person name="Liu Y."/>
            <person name="Xu W."/>
            <person name="Pan J."/>
            <person name="Luo Z.H."/>
            <person name="Li M."/>
        </authorList>
    </citation>
    <scope>NUCLEOTIDE SEQUENCE [LARGE SCALE GENOMIC DNA]</scope>
    <source>
        <strain evidence="1">HyVt-570</strain>
    </source>
</reference>
<accession>A0A7C4ZHW5</accession>
<gene>
    <name evidence="1" type="ORF">ENK37_09670</name>
</gene>
<proteinExistence type="predicted"/>
<dbReference type="AlphaFoldDB" id="A0A7C4ZHW5"/>
<dbReference type="Pfam" id="PF03673">
    <property type="entry name" value="UPF0128"/>
    <property type="match status" value="1"/>
</dbReference>
<dbReference type="Proteomes" id="UP000885759">
    <property type="component" value="Unassembled WGS sequence"/>
</dbReference>
<dbReference type="EMBL" id="DRPZ01000243">
    <property type="protein sequence ID" value="HGY10297.1"/>
    <property type="molecule type" value="Genomic_DNA"/>
</dbReference>
<evidence type="ECO:0000313" key="1">
    <source>
        <dbReference type="EMBL" id="HGY10297.1"/>
    </source>
</evidence>
<comment type="caution">
    <text evidence="1">The sequence shown here is derived from an EMBL/GenBank/DDBJ whole genome shotgun (WGS) entry which is preliminary data.</text>
</comment>
<dbReference type="NCBIfam" id="TIGR00703">
    <property type="entry name" value="TIGR00703 family protein"/>
    <property type="match status" value="1"/>
</dbReference>